<keyword evidence="2" id="KW-0723">Serine/threonine-protein kinase</keyword>
<accession>A0A5N6Y1C6</accession>
<dbReference type="GO" id="GO:0000245">
    <property type="term" value="P:spliceosomal complex assembly"/>
    <property type="evidence" value="ECO:0007669"/>
    <property type="project" value="TreeGrafter"/>
</dbReference>
<evidence type="ECO:0000256" key="4">
    <source>
        <dbReference type="ARBA" id="ARBA00022741"/>
    </source>
</evidence>
<dbReference type="SMART" id="SM00220">
    <property type="entry name" value="S_TKc"/>
    <property type="match status" value="1"/>
</dbReference>
<dbReference type="Gene3D" id="3.30.200.20">
    <property type="entry name" value="Phosphorylase Kinase, domain 1"/>
    <property type="match status" value="1"/>
</dbReference>
<organism evidence="10">
    <name type="scientific">Aspergillus arachidicola</name>
    <dbReference type="NCBI Taxonomy" id="656916"/>
    <lineage>
        <taxon>Eukaryota</taxon>
        <taxon>Fungi</taxon>
        <taxon>Dikarya</taxon>
        <taxon>Ascomycota</taxon>
        <taxon>Pezizomycotina</taxon>
        <taxon>Eurotiomycetes</taxon>
        <taxon>Eurotiomycetidae</taxon>
        <taxon>Eurotiales</taxon>
        <taxon>Aspergillaceae</taxon>
        <taxon>Aspergillus</taxon>
        <taxon>Aspergillus subgen. Circumdati</taxon>
    </lineage>
</organism>
<dbReference type="Pfam" id="PF00069">
    <property type="entry name" value="Pkinase"/>
    <property type="match status" value="1"/>
</dbReference>
<evidence type="ECO:0000256" key="6">
    <source>
        <dbReference type="ARBA" id="ARBA00022840"/>
    </source>
</evidence>
<dbReference type="PANTHER" id="PTHR47634">
    <property type="entry name" value="PROTEIN KINASE DOMAIN-CONTAINING PROTEIN-RELATED"/>
    <property type="match status" value="1"/>
</dbReference>
<evidence type="ECO:0000256" key="5">
    <source>
        <dbReference type="ARBA" id="ARBA00022777"/>
    </source>
</evidence>
<sequence>MTTLPVSQPRVFPDSGFHSLDSTAIFEEETLPDYLEERYYPVHIGEIFNSQYQVVTKLGFGSSSTVWLCRDLYNRRYLPPEVVISDHLKVMHSTHAGERYVRLILDSFEISGPYGVHPCLLYEPAGIDIRDYMHCLEGDALPENLLRPTLRFVLIALDYLHQVNIIHTDVQPNNILLGIDDDSILAEIEEDEISNPCPRKQLPDRTIYATRAMPLTSGEPILADLGEARLAEGKQTGLIMPGVYRAPEVLLGMDWDNKVDIWGLGQMAWTLFEQGHLFRNVRLETETEKAHRLAEMISLLEPPPVEFLRRSKESLKFWDENGNWKSSVKIPEQSLEGRESRLKTDSQVLFLRFIRKTLRWLPEERPTAKELLLDEWLRGDDY</sequence>
<protein>
    <recommendedName>
        <fullName evidence="1">non-specific serine/threonine protein kinase</fullName>
        <ecNumber evidence="1">2.7.11.1</ecNumber>
    </recommendedName>
</protein>
<keyword evidence="5" id="KW-0418">Kinase</keyword>
<evidence type="ECO:0000256" key="3">
    <source>
        <dbReference type="ARBA" id="ARBA00022679"/>
    </source>
</evidence>
<dbReference type="InterPro" id="IPR000719">
    <property type="entry name" value="Prot_kinase_dom"/>
</dbReference>
<dbReference type="InterPro" id="IPR011009">
    <property type="entry name" value="Kinase-like_dom_sf"/>
</dbReference>
<evidence type="ECO:0000256" key="7">
    <source>
        <dbReference type="ARBA" id="ARBA00047899"/>
    </source>
</evidence>
<keyword evidence="4" id="KW-0547">Nucleotide-binding</keyword>
<dbReference type="Gene3D" id="1.10.510.10">
    <property type="entry name" value="Transferase(Phosphotransferase) domain 1"/>
    <property type="match status" value="1"/>
</dbReference>
<gene>
    <name evidence="10" type="ORF">BDV24DRAFT_176800</name>
</gene>
<evidence type="ECO:0000256" key="8">
    <source>
        <dbReference type="ARBA" id="ARBA00048679"/>
    </source>
</evidence>
<evidence type="ECO:0000259" key="9">
    <source>
        <dbReference type="PROSITE" id="PS50011"/>
    </source>
</evidence>
<dbReference type="GO" id="GO:0004674">
    <property type="term" value="F:protein serine/threonine kinase activity"/>
    <property type="evidence" value="ECO:0007669"/>
    <property type="project" value="UniProtKB-KW"/>
</dbReference>
<dbReference type="PANTHER" id="PTHR47634:SF24">
    <property type="entry name" value="SRSF PROTEIN KINASE 3-LIKE ISOFORM X1"/>
    <property type="match status" value="1"/>
</dbReference>
<dbReference type="Proteomes" id="UP000325558">
    <property type="component" value="Unassembled WGS sequence"/>
</dbReference>
<dbReference type="SUPFAM" id="SSF56112">
    <property type="entry name" value="Protein kinase-like (PK-like)"/>
    <property type="match status" value="1"/>
</dbReference>
<dbReference type="AlphaFoldDB" id="A0A5N6Y1C6"/>
<dbReference type="OrthoDB" id="5979581at2759"/>
<name>A0A5N6Y1C6_9EURO</name>
<dbReference type="GO" id="GO:0050684">
    <property type="term" value="P:regulation of mRNA processing"/>
    <property type="evidence" value="ECO:0007669"/>
    <property type="project" value="TreeGrafter"/>
</dbReference>
<dbReference type="GO" id="GO:0005524">
    <property type="term" value="F:ATP binding"/>
    <property type="evidence" value="ECO:0007669"/>
    <property type="project" value="UniProtKB-KW"/>
</dbReference>
<dbReference type="EMBL" id="ML737168">
    <property type="protein sequence ID" value="KAE8338356.1"/>
    <property type="molecule type" value="Genomic_DNA"/>
</dbReference>
<reference evidence="10" key="1">
    <citation type="submission" date="2019-04" db="EMBL/GenBank/DDBJ databases">
        <title>Friends and foes A comparative genomics study of 23 Aspergillus species from section Flavi.</title>
        <authorList>
            <consortium name="DOE Joint Genome Institute"/>
            <person name="Kjaerbolling I."/>
            <person name="Vesth T."/>
            <person name="Frisvad J.C."/>
            <person name="Nybo J.L."/>
            <person name="Theobald S."/>
            <person name="Kildgaard S."/>
            <person name="Isbrandt T."/>
            <person name="Kuo A."/>
            <person name="Sato A."/>
            <person name="Lyhne E.K."/>
            <person name="Kogle M.E."/>
            <person name="Wiebenga A."/>
            <person name="Kun R.S."/>
            <person name="Lubbers R.J."/>
            <person name="Makela M.R."/>
            <person name="Barry K."/>
            <person name="Chovatia M."/>
            <person name="Clum A."/>
            <person name="Daum C."/>
            <person name="Haridas S."/>
            <person name="He G."/>
            <person name="LaButti K."/>
            <person name="Lipzen A."/>
            <person name="Mondo S."/>
            <person name="Riley R."/>
            <person name="Salamov A."/>
            <person name="Simmons B.A."/>
            <person name="Magnuson J.K."/>
            <person name="Henrissat B."/>
            <person name="Mortensen U.H."/>
            <person name="Larsen T.O."/>
            <person name="Devries R.P."/>
            <person name="Grigoriev I.V."/>
            <person name="Machida M."/>
            <person name="Baker S.E."/>
            <person name="Andersen M.R."/>
        </authorList>
    </citation>
    <scope>NUCLEOTIDE SEQUENCE</scope>
    <source>
        <strain evidence="10">CBS 117612</strain>
    </source>
</reference>
<feature type="domain" description="Protein kinase" evidence="9">
    <location>
        <begin position="52"/>
        <end position="377"/>
    </location>
</feature>
<comment type="catalytic activity">
    <reaction evidence="7">
        <text>L-threonyl-[protein] + ATP = O-phospho-L-threonyl-[protein] + ADP + H(+)</text>
        <dbReference type="Rhea" id="RHEA:46608"/>
        <dbReference type="Rhea" id="RHEA-COMP:11060"/>
        <dbReference type="Rhea" id="RHEA-COMP:11605"/>
        <dbReference type="ChEBI" id="CHEBI:15378"/>
        <dbReference type="ChEBI" id="CHEBI:30013"/>
        <dbReference type="ChEBI" id="CHEBI:30616"/>
        <dbReference type="ChEBI" id="CHEBI:61977"/>
        <dbReference type="ChEBI" id="CHEBI:456216"/>
        <dbReference type="EC" id="2.7.11.1"/>
    </reaction>
</comment>
<evidence type="ECO:0000256" key="1">
    <source>
        <dbReference type="ARBA" id="ARBA00012513"/>
    </source>
</evidence>
<dbReference type="EC" id="2.7.11.1" evidence="1"/>
<keyword evidence="6" id="KW-0067">ATP-binding</keyword>
<evidence type="ECO:0000313" key="10">
    <source>
        <dbReference type="EMBL" id="KAE8338356.1"/>
    </source>
</evidence>
<proteinExistence type="predicted"/>
<dbReference type="PROSITE" id="PS50011">
    <property type="entry name" value="PROTEIN_KINASE_DOM"/>
    <property type="match status" value="1"/>
</dbReference>
<comment type="catalytic activity">
    <reaction evidence="8">
        <text>L-seryl-[protein] + ATP = O-phospho-L-seryl-[protein] + ADP + H(+)</text>
        <dbReference type="Rhea" id="RHEA:17989"/>
        <dbReference type="Rhea" id="RHEA-COMP:9863"/>
        <dbReference type="Rhea" id="RHEA-COMP:11604"/>
        <dbReference type="ChEBI" id="CHEBI:15378"/>
        <dbReference type="ChEBI" id="CHEBI:29999"/>
        <dbReference type="ChEBI" id="CHEBI:30616"/>
        <dbReference type="ChEBI" id="CHEBI:83421"/>
        <dbReference type="ChEBI" id="CHEBI:456216"/>
        <dbReference type="EC" id="2.7.11.1"/>
    </reaction>
</comment>
<keyword evidence="3" id="KW-0808">Transferase</keyword>
<dbReference type="InterPro" id="IPR051334">
    <property type="entry name" value="SRPK"/>
</dbReference>
<evidence type="ECO:0000256" key="2">
    <source>
        <dbReference type="ARBA" id="ARBA00022527"/>
    </source>
</evidence>